<accession>A0A0C9WHN7</accession>
<evidence type="ECO:0000313" key="1">
    <source>
        <dbReference type="EMBL" id="KIJ91514.1"/>
    </source>
</evidence>
<reference evidence="2" key="2">
    <citation type="submission" date="2015-01" db="EMBL/GenBank/DDBJ databases">
        <title>Evolutionary Origins and Diversification of the Mycorrhizal Mutualists.</title>
        <authorList>
            <consortium name="DOE Joint Genome Institute"/>
            <consortium name="Mycorrhizal Genomics Consortium"/>
            <person name="Kohler A."/>
            <person name="Kuo A."/>
            <person name="Nagy L.G."/>
            <person name="Floudas D."/>
            <person name="Copeland A."/>
            <person name="Barry K.W."/>
            <person name="Cichocki N."/>
            <person name="Veneault-Fourrey C."/>
            <person name="LaButti K."/>
            <person name="Lindquist E.A."/>
            <person name="Lipzen A."/>
            <person name="Lundell T."/>
            <person name="Morin E."/>
            <person name="Murat C."/>
            <person name="Riley R."/>
            <person name="Ohm R."/>
            <person name="Sun H."/>
            <person name="Tunlid A."/>
            <person name="Henrissat B."/>
            <person name="Grigoriev I.V."/>
            <person name="Hibbett D.S."/>
            <person name="Martin F."/>
        </authorList>
    </citation>
    <scope>NUCLEOTIDE SEQUENCE [LARGE SCALE GENOMIC DNA]</scope>
    <source>
        <strain evidence="2">LaAM-08-1</strain>
    </source>
</reference>
<dbReference type="EMBL" id="KN838996">
    <property type="protein sequence ID" value="KIJ91514.1"/>
    <property type="molecule type" value="Genomic_DNA"/>
</dbReference>
<protein>
    <submittedName>
        <fullName evidence="1">Uncharacterized protein</fullName>
    </submittedName>
</protein>
<proteinExistence type="predicted"/>
<reference evidence="1 2" key="1">
    <citation type="submission" date="2014-04" db="EMBL/GenBank/DDBJ databases">
        <authorList>
            <consortium name="DOE Joint Genome Institute"/>
            <person name="Kuo A."/>
            <person name="Kohler A."/>
            <person name="Nagy L.G."/>
            <person name="Floudas D."/>
            <person name="Copeland A."/>
            <person name="Barry K.W."/>
            <person name="Cichocki N."/>
            <person name="Veneault-Fourrey C."/>
            <person name="LaButti K."/>
            <person name="Lindquist E.A."/>
            <person name="Lipzen A."/>
            <person name="Lundell T."/>
            <person name="Morin E."/>
            <person name="Murat C."/>
            <person name="Sun H."/>
            <person name="Tunlid A."/>
            <person name="Henrissat B."/>
            <person name="Grigoriev I.V."/>
            <person name="Hibbett D.S."/>
            <person name="Martin F."/>
            <person name="Nordberg H.P."/>
            <person name="Cantor M.N."/>
            <person name="Hua S.X."/>
        </authorList>
    </citation>
    <scope>NUCLEOTIDE SEQUENCE [LARGE SCALE GENOMIC DNA]</scope>
    <source>
        <strain evidence="1 2">LaAM-08-1</strain>
    </source>
</reference>
<name>A0A0C9WHN7_9AGAR</name>
<keyword evidence="2" id="KW-1185">Reference proteome</keyword>
<evidence type="ECO:0000313" key="2">
    <source>
        <dbReference type="Proteomes" id="UP000054477"/>
    </source>
</evidence>
<gene>
    <name evidence="1" type="ORF">K443DRAFT_14322</name>
</gene>
<dbReference type="OrthoDB" id="5346979at2759"/>
<dbReference type="HOGENOM" id="CLU_2654885_0_0_1"/>
<dbReference type="Proteomes" id="UP000054477">
    <property type="component" value="Unassembled WGS sequence"/>
</dbReference>
<organism evidence="1 2">
    <name type="scientific">Laccaria amethystina LaAM-08-1</name>
    <dbReference type="NCBI Taxonomy" id="1095629"/>
    <lineage>
        <taxon>Eukaryota</taxon>
        <taxon>Fungi</taxon>
        <taxon>Dikarya</taxon>
        <taxon>Basidiomycota</taxon>
        <taxon>Agaricomycotina</taxon>
        <taxon>Agaricomycetes</taxon>
        <taxon>Agaricomycetidae</taxon>
        <taxon>Agaricales</taxon>
        <taxon>Agaricineae</taxon>
        <taxon>Hydnangiaceae</taxon>
        <taxon>Laccaria</taxon>
    </lineage>
</organism>
<dbReference type="AlphaFoldDB" id="A0A0C9WHN7"/>
<sequence>MASIVIGMSLAVAIPLIRLRRPTTPPEKQSKLEFSPPGVGKLISAVSKANFTSSLIVFKAIGIAPCCHEPSRDLFP</sequence>